<dbReference type="AlphaFoldDB" id="A0A219B1Y9"/>
<evidence type="ECO:0000256" key="1">
    <source>
        <dbReference type="SAM" id="SignalP"/>
    </source>
</evidence>
<organism evidence="2 3">
    <name type="scientific">Pacificimonas flava</name>
    <dbReference type="NCBI Taxonomy" id="1234595"/>
    <lineage>
        <taxon>Bacteria</taxon>
        <taxon>Pseudomonadati</taxon>
        <taxon>Pseudomonadota</taxon>
        <taxon>Alphaproteobacteria</taxon>
        <taxon>Sphingomonadales</taxon>
        <taxon>Sphingosinicellaceae</taxon>
        <taxon>Pacificimonas</taxon>
    </lineage>
</organism>
<proteinExistence type="predicted"/>
<reference evidence="3" key="1">
    <citation type="submission" date="2017-05" db="EMBL/GenBank/DDBJ databases">
        <authorList>
            <person name="Lin X."/>
        </authorList>
    </citation>
    <scope>NUCLEOTIDE SEQUENCE [LARGE SCALE GENOMIC DNA]</scope>
    <source>
        <strain evidence="3">JLT2012</strain>
    </source>
</reference>
<sequence length="109" mass="11983">MTNFATARPGRNVLLAAACLASAFALGSFDAAVAKPPKHQIEHDAGESDEVRTARAERWARRACPTPTGSRITERRLRRQCIEQKKEAILAAFEQADEKAAVQLGYRAF</sequence>
<feature type="chain" id="PRO_5012758764" description="UrcA family protein" evidence="1">
    <location>
        <begin position="35"/>
        <end position="109"/>
    </location>
</feature>
<comment type="caution">
    <text evidence="2">The sequence shown here is derived from an EMBL/GenBank/DDBJ whole genome shotgun (WGS) entry which is preliminary data.</text>
</comment>
<dbReference type="RefSeq" id="WP_088711023.1">
    <property type="nucleotide sequence ID" value="NZ_NFZT01000001.1"/>
</dbReference>
<keyword evidence="1" id="KW-0732">Signal</keyword>
<gene>
    <name evidence="2" type="ORF">B5C34_01335</name>
</gene>
<dbReference type="Proteomes" id="UP000198462">
    <property type="component" value="Unassembled WGS sequence"/>
</dbReference>
<keyword evidence="3" id="KW-1185">Reference proteome</keyword>
<accession>A0A219B1Y9</accession>
<feature type="signal peptide" evidence="1">
    <location>
        <begin position="1"/>
        <end position="34"/>
    </location>
</feature>
<name>A0A219B1Y9_9SPHN</name>
<evidence type="ECO:0000313" key="2">
    <source>
        <dbReference type="EMBL" id="OWV32224.1"/>
    </source>
</evidence>
<evidence type="ECO:0000313" key="3">
    <source>
        <dbReference type="Proteomes" id="UP000198462"/>
    </source>
</evidence>
<evidence type="ECO:0008006" key="4">
    <source>
        <dbReference type="Google" id="ProtNLM"/>
    </source>
</evidence>
<dbReference type="EMBL" id="NFZT01000001">
    <property type="protein sequence ID" value="OWV32224.1"/>
    <property type="molecule type" value="Genomic_DNA"/>
</dbReference>
<protein>
    <recommendedName>
        <fullName evidence="4">UrcA family protein</fullName>
    </recommendedName>
</protein>